<accession>A0ABW3DLD6</accession>
<keyword evidence="2" id="KW-1185">Reference proteome</keyword>
<evidence type="ECO:0008006" key="3">
    <source>
        <dbReference type="Google" id="ProtNLM"/>
    </source>
</evidence>
<dbReference type="SUPFAM" id="SSF142019">
    <property type="entry name" value="Nqo1 FMN-binding domain-like"/>
    <property type="match status" value="1"/>
</dbReference>
<name>A0ABW3DLD6_9ACTN</name>
<protein>
    <recommendedName>
        <fullName evidence="3">NADH-ubiquinone oxidoreductase 51kDa subunit FMN-binding domain-containing protein</fullName>
    </recommendedName>
</protein>
<evidence type="ECO:0000313" key="1">
    <source>
        <dbReference type="EMBL" id="MFD0883462.1"/>
    </source>
</evidence>
<proteinExistence type="predicted"/>
<gene>
    <name evidence="1" type="ORF">ACFQ08_02675</name>
</gene>
<dbReference type="InterPro" id="IPR037225">
    <property type="entry name" value="Nuo51_FMN-bd_sf"/>
</dbReference>
<sequence length="86" mass="9117">MSAYGELAEQPKARTGLPGVFVEEPPQATVHPGSPARLLDLDPDLPAVHRGPALIEELARSGLRGRGGAAFPAARKWRWRGAGPLT</sequence>
<evidence type="ECO:0000313" key="2">
    <source>
        <dbReference type="Proteomes" id="UP001597024"/>
    </source>
</evidence>
<dbReference type="EMBL" id="JBHTHX010000039">
    <property type="protein sequence ID" value="MFD0883462.1"/>
    <property type="molecule type" value="Genomic_DNA"/>
</dbReference>
<dbReference type="Proteomes" id="UP001597024">
    <property type="component" value="Unassembled WGS sequence"/>
</dbReference>
<comment type="caution">
    <text evidence="1">The sequence shown here is derived from an EMBL/GenBank/DDBJ whole genome shotgun (WGS) entry which is preliminary data.</text>
</comment>
<organism evidence="1 2">
    <name type="scientific">Streptosporangium algeriense</name>
    <dbReference type="NCBI Taxonomy" id="1682748"/>
    <lineage>
        <taxon>Bacteria</taxon>
        <taxon>Bacillati</taxon>
        <taxon>Actinomycetota</taxon>
        <taxon>Actinomycetes</taxon>
        <taxon>Streptosporangiales</taxon>
        <taxon>Streptosporangiaceae</taxon>
        <taxon>Streptosporangium</taxon>
    </lineage>
</organism>
<reference evidence="2" key="1">
    <citation type="journal article" date="2019" name="Int. J. Syst. Evol. Microbiol.">
        <title>The Global Catalogue of Microorganisms (GCM) 10K type strain sequencing project: providing services to taxonomists for standard genome sequencing and annotation.</title>
        <authorList>
            <consortium name="The Broad Institute Genomics Platform"/>
            <consortium name="The Broad Institute Genome Sequencing Center for Infectious Disease"/>
            <person name="Wu L."/>
            <person name="Ma J."/>
        </authorList>
    </citation>
    <scope>NUCLEOTIDE SEQUENCE [LARGE SCALE GENOMIC DNA]</scope>
    <source>
        <strain evidence="2">CCUG 62974</strain>
    </source>
</reference>